<feature type="transmembrane region" description="Helical" evidence="1">
    <location>
        <begin position="7"/>
        <end position="25"/>
    </location>
</feature>
<keyword evidence="1" id="KW-0472">Membrane</keyword>
<evidence type="ECO:0000256" key="1">
    <source>
        <dbReference type="SAM" id="Phobius"/>
    </source>
</evidence>
<name>A0A6N6RMN8_9FLAO</name>
<keyword evidence="2" id="KW-0436">Ligase</keyword>
<feature type="transmembrane region" description="Helical" evidence="1">
    <location>
        <begin position="389"/>
        <end position="408"/>
    </location>
</feature>
<dbReference type="AlphaFoldDB" id="A0A6N6RMN8"/>
<gene>
    <name evidence="2" type="ORF">F8C67_03575</name>
</gene>
<feature type="transmembrane region" description="Helical" evidence="1">
    <location>
        <begin position="31"/>
        <end position="49"/>
    </location>
</feature>
<keyword evidence="1" id="KW-0812">Transmembrane</keyword>
<feature type="transmembrane region" description="Helical" evidence="1">
    <location>
        <begin position="222"/>
        <end position="242"/>
    </location>
</feature>
<evidence type="ECO:0000313" key="3">
    <source>
        <dbReference type="Proteomes" id="UP000468650"/>
    </source>
</evidence>
<feature type="transmembrane region" description="Helical" evidence="1">
    <location>
        <begin position="420"/>
        <end position="438"/>
    </location>
</feature>
<keyword evidence="1" id="KW-1133">Transmembrane helix</keyword>
<organism evidence="2 3">
    <name type="scientific">Phaeocystidibacter luteus</name>
    <dbReference type="NCBI Taxonomy" id="911197"/>
    <lineage>
        <taxon>Bacteria</taxon>
        <taxon>Pseudomonadati</taxon>
        <taxon>Bacteroidota</taxon>
        <taxon>Flavobacteriia</taxon>
        <taxon>Flavobacteriales</taxon>
        <taxon>Phaeocystidibacteraceae</taxon>
        <taxon>Phaeocystidibacter</taxon>
    </lineage>
</organism>
<feature type="transmembrane region" description="Helical" evidence="1">
    <location>
        <begin position="165"/>
        <end position="184"/>
    </location>
</feature>
<dbReference type="Proteomes" id="UP000468650">
    <property type="component" value="Unassembled WGS sequence"/>
</dbReference>
<feature type="transmembrane region" description="Helical" evidence="1">
    <location>
        <begin position="136"/>
        <end position="158"/>
    </location>
</feature>
<keyword evidence="3" id="KW-1185">Reference proteome</keyword>
<proteinExistence type="predicted"/>
<feature type="transmembrane region" description="Helical" evidence="1">
    <location>
        <begin position="79"/>
        <end position="99"/>
    </location>
</feature>
<feature type="transmembrane region" description="Helical" evidence="1">
    <location>
        <begin position="254"/>
        <end position="285"/>
    </location>
</feature>
<accession>A0A6N6RMN8</accession>
<feature type="transmembrane region" description="Helical" evidence="1">
    <location>
        <begin position="106"/>
        <end position="124"/>
    </location>
</feature>
<dbReference type="GO" id="GO:0016874">
    <property type="term" value="F:ligase activity"/>
    <property type="evidence" value="ECO:0007669"/>
    <property type="project" value="UniProtKB-KW"/>
</dbReference>
<evidence type="ECO:0000313" key="2">
    <source>
        <dbReference type="EMBL" id="KAB2814841.1"/>
    </source>
</evidence>
<protein>
    <submittedName>
        <fullName evidence="2">O-antigen ligase domain-containing protein</fullName>
    </submittedName>
</protein>
<feature type="transmembrane region" description="Helical" evidence="1">
    <location>
        <begin position="291"/>
        <end position="312"/>
    </location>
</feature>
<comment type="caution">
    <text evidence="2">The sequence shown here is derived from an EMBL/GenBank/DDBJ whole genome shotgun (WGS) entry which is preliminary data.</text>
</comment>
<dbReference type="RefSeq" id="WP_151666419.1">
    <property type="nucleotide sequence ID" value="NZ_WBVO01000001.1"/>
</dbReference>
<reference evidence="2 3" key="1">
    <citation type="submission" date="2019-09" db="EMBL/GenBank/DDBJ databases">
        <title>Genomes of family Cryomorphaceae.</title>
        <authorList>
            <person name="Bowman J.P."/>
        </authorList>
    </citation>
    <scope>NUCLEOTIDE SEQUENCE [LARGE SCALE GENOMIC DNA]</scope>
    <source>
        <strain evidence="2 3">LMG 25704</strain>
    </source>
</reference>
<feature type="transmembrane region" description="Helical" evidence="1">
    <location>
        <begin position="54"/>
        <end position="73"/>
    </location>
</feature>
<sequence length="492" mass="55074">MKKEFRWFDWIVLFAFIGLAGYSIATNGMGIGVVWAAFPFLIFFVYFGYKKPAILLYSAFVLSFILPILGRYVPSGIPYGLLVDVILVAALIILFIKYFRDLDLRISMHWSTILLMIWMMYVLFQLFNPEAHSMAAWFYAMRGIALYQLLVLILAFKLIPDRKHFYNILHIWLGLSLLGVLWGIKQQMFGVSAAEQAWLDEGNAKTHILFGKLRVFSYYYDAGTYGAAMAQAAVTSAILAIAPYSMKRRIIYGGIAVLCLYGMLISGTRGAIAIPALGGLVYLFVSKNFKIFFAGITVLVLAFSFLKFTTIGQSNYDIARLRTSLNSDDPSLQIRFINRARLTVYLADKPIGGGIGTTSSFGKRFSPNTWLAHFEPDGLYTRIRAETGLIGRNVFVGIFLAIAFGGAVRVWKMPDGVDRYIGMAILATFAGILLANYSNSLMTQFPLNFVTYFGIVYLFCAPYWDEDGKFDKARALQSKGWPISGSTSKASE</sequence>
<dbReference type="EMBL" id="WBVO01000001">
    <property type="protein sequence ID" value="KAB2814841.1"/>
    <property type="molecule type" value="Genomic_DNA"/>
</dbReference>
<dbReference type="OrthoDB" id="783093at2"/>
<feature type="transmembrane region" description="Helical" evidence="1">
    <location>
        <begin position="445"/>
        <end position="464"/>
    </location>
</feature>